<organism evidence="2 3">
    <name type="scientific">Emergencia timonensis</name>
    <dbReference type="NCBI Taxonomy" id="1776384"/>
    <lineage>
        <taxon>Bacteria</taxon>
        <taxon>Bacillati</taxon>
        <taxon>Bacillota</taxon>
        <taxon>Clostridia</taxon>
        <taxon>Peptostreptococcales</taxon>
        <taxon>Anaerovoracaceae</taxon>
        <taxon>Emergencia</taxon>
    </lineage>
</organism>
<feature type="transmembrane region" description="Helical" evidence="1">
    <location>
        <begin position="67"/>
        <end position="86"/>
    </location>
</feature>
<name>A0A415E158_9FIRM</name>
<comment type="caution">
    <text evidence="2">The sequence shown here is derived from an EMBL/GenBank/DDBJ whole genome shotgun (WGS) entry which is preliminary data.</text>
</comment>
<dbReference type="RefSeq" id="WP_067534307.1">
    <property type="nucleotide sequence ID" value="NZ_AP025567.1"/>
</dbReference>
<sequence length="87" mass="9876">MNKLQKKQQMVLSIIILCLAVCFLLSKLLLSEQRFIYSAVLIGAVFISISVYIAAKQLRHVKHGKAQLLMMFLSTFLVAAAVLYLYR</sequence>
<feature type="transmembrane region" description="Helical" evidence="1">
    <location>
        <begin position="12"/>
        <end position="30"/>
    </location>
</feature>
<keyword evidence="1" id="KW-0812">Transmembrane</keyword>
<gene>
    <name evidence="2" type="ORF">DW099_11710</name>
</gene>
<feature type="transmembrane region" description="Helical" evidence="1">
    <location>
        <begin position="36"/>
        <end position="55"/>
    </location>
</feature>
<proteinExistence type="predicted"/>
<protein>
    <submittedName>
        <fullName evidence="2">Uncharacterized protein</fullName>
    </submittedName>
</protein>
<dbReference type="AlphaFoldDB" id="A0A415E158"/>
<dbReference type="OrthoDB" id="9925110at2"/>
<dbReference type="EMBL" id="QRMS01000003">
    <property type="protein sequence ID" value="RHJ87359.1"/>
    <property type="molecule type" value="Genomic_DNA"/>
</dbReference>
<evidence type="ECO:0000313" key="2">
    <source>
        <dbReference type="EMBL" id="RHJ87359.1"/>
    </source>
</evidence>
<accession>A0A415E158</accession>
<keyword evidence="3" id="KW-1185">Reference proteome</keyword>
<evidence type="ECO:0000313" key="3">
    <source>
        <dbReference type="Proteomes" id="UP000284841"/>
    </source>
</evidence>
<reference evidence="2 3" key="1">
    <citation type="submission" date="2018-08" db="EMBL/GenBank/DDBJ databases">
        <title>A genome reference for cultivated species of the human gut microbiota.</title>
        <authorList>
            <person name="Zou Y."/>
            <person name="Xue W."/>
            <person name="Luo G."/>
        </authorList>
    </citation>
    <scope>NUCLEOTIDE SEQUENCE [LARGE SCALE GENOMIC DNA]</scope>
    <source>
        <strain evidence="2 3">AM07-24</strain>
    </source>
</reference>
<dbReference type="GeneID" id="83003230"/>
<keyword evidence="1" id="KW-0472">Membrane</keyword>
<evidence type="ECO:0000256" key="1">
    <source>
        <dbReference type="SAM" id="Phobius"/>
    </source>
</evidence>
<keyword evidence="1" id="KW-1133">Transmembrane helix</keyword>
<dbReference type="Proteomes" id="UP000284841">
    <property type="component" value="Unassembled WGS sequence"/>
</dbReference>